<evidence type="ECO:0000313" key="2">
    <source>
        <dbReference type="Proteomes" id="UP000317288"/>
    </source>
</evidence>
<protein>
    <submittedName>
        <fullName evidence="1">Uncharacterized protein</fullName>
    </submittedName>
</protein>
<proteinExistence type="predicted"/>
<dbReference type="RefSeq" id="WP_008957436.1">
    <property type="nucleotide sequence ID" value="NZ_JBAHWB010000012.1"/>
</dbReference>
<dbReference type="AlphaFoldDB" id="A0A558J0Z8"/>
<comment type="caution">
    <text evidence="1">The sequence shown here is derived from an EMBL/GenBank/DDBJ whole genome shotgun (WGS) entry which is preliminary data.</text>
</comment>
<dbReference type="Proteomes" id="UP000317288">
    <property type="component" value="Unassembled WGS sequence"/>
</dbReference>
<accession>A0A558J0Z8</accession>
<sequence length="93" mass="10328">MCSALNATNKPDLLADDALANELHEYLRHRAVIEQDLRRVGITDTTPLELADRIIADAMHSAYACMLSAHKLTHAGIAKGREHNHRRQSDGET</sequence>
<name>A0A558J0Z8_9GAMM</name>
<evidence type="ECO:0000313" key="1">
    <source>
        <dbReference type="EMBL" id="TVU87277.1"/>
    </source>
</evidence>
<reference evidence="1 2" key="1">
    <citation type="submission" date="2019-07" db="EMBL/GenBank/DDBJ databases">
        <title>Diversity of Bacteria from Kongsfjorden, Arctic.</title>
        <authorList>
            <person name="Yu Y."/>
        </authorList>
    </citation>
    <scope>NUCLEOTIDE SEQUENCE [LARGE SCALE GENOMIC DNA]</scope>
    <source>
        <strain evidence="1 2">SM1922</strain>
    </source>
</reference>
<gene>
    <name evidence="1" type="ORF">FQP89_22095</name>
</gene>
<organism evidence="1 2">
    <name type="scientific">Vreelandella titanicae</name>
    <dbReference type="NCBI Taxonomy" id="664683"/>
    <lineage>
        <taxon>Bacteria</taxon>
        <taxon>Pseudomonadati</taxon>
        <taxon>Pseudomonadota</taxon>
        <taxon>Gammaproteobacteria</taxon>
        <taxon>Oceanospirillales</taxon>
        <taxon>Halomonadaceae</taxon>
        <taxon>Vreelandella</taxon>
    </lineage>
</organism>
<dbReference type="EMBL" id="VNFE01000010">
    <property type="protein sequence ID" value="TVU87277.1"/>
    <property type="molecule type" value="Genomic_DNA"/>
</dbReference>